<organism evidence="1 2">
    <name type="scientific">Candidatus Moanibacter tarae</name>
    <dbReference type="NCBI Taxonomy" id="2200854"/>
    <lineage>
        <taxon>Bacteria</taxon>
        <taxon>Pseudomonadati</taxon>
        <taxon>Verrucomicrobiota</taxon>
        <taxon>Opitutia</taxon>
        <taxon>Puniceicoccales</taxon>
        <taxon>Puniceicoccales incertae sedis</taxon>
        <taxon>Candidatus Moanibacter</taxon>
    </lineage>
</organism>
<dbReference type="Proteomes" id="UP000247465">
    <property type="component" value="Chromosome"/>
</dbReference>
<gene>
    <name evidence="1" type="ORF">DF168_00946</name>
</gene>
<evidence type="ECO:0000313" key="2">
    <source>
        <dbReference type="Proteomes" id="UP000247465"/>
    </source>
</evidence>
<reference evidence="1 2" key="1">
    <citation type="submission" date="2018-06" db="EMBL/GenBank/DDBJ databases">
        <title>Draft Genome Sequence of a Novel Marine Bacterium Related to the Verrucomicrobia.</title>
        <authorList>
            <person name="Vosseberg J."/>
            <person name="Martijn J."/>
            <person name="Ettema T.J.G."/>
        </authorList>
    </citation>
    <scope>NUCLEOTIDE SEQUENCE [LARGE SCALE GENOMIC DNA]</scope>
    <source>
        <strain evidence="1">TARA_B100001123</strain>
    </source>
</reference>
<evidence type="ECO:0000313" key="1">
    <source>
        <dbReference type="EMBL" id="AWT59752.1"/>
    </source>
</evidence>
<accession>A0A2Z4APQ7</accession>
<dbReference type="AlphaFoldDB" id="A0A2Z4APQ7"/>
<dbReference type="KEGG" id="mtar:DF168_00946"/>
<dbReference type="EMBL" id="CP029803">
    <property type="protein sequence ID" value="AWT59752.1"/>
    <property type="molecule type" value="Genomic_DNA"/>
</dbReference>
<proteinExistence type="predicted"/>
<protein>
    <submittedName>
        <fullName evidence="1">Uncharacterized protein</fullName>
    </submittedName>
</protein>
<name>A0A2Z4APQ7_9BACT</name>
<sequence>MERIDTDLQATFMNHDLGMMIERGTLLLAPSQIFLTCI</sequence>